<evidence type="ECO:0000313" key="10">
    <source>
        <dbReference type="EMBL" id="CAG7830550.1"/>
    </source>
</evidence>
<evidence type="ECO:0000256" key="6">
    <source>
        <dbReference type="ARBA" id="ARBA00023098"/>
    </source>
</evidence>
<comment type="caution">
    <text evidence="10">The sequence shown here is derived from an EMBL/GenBank/DDBJ whole genome shotgun (WGS) entry which is preliminary data.</text>
</comment>
<dbReference type="InterPro" id="IPR050091">
    <property type="entry name" value="PKS_NRPS_Biosynth_Enz"/>
</dbReference>
<dbReference type="AlphaFoldDB" id="A0A8J2PNR5"/>
<evidence type="ECO:0000256" key="2">
    <source>
        <dbReference type="ARBA" id="ARBA00022516"/>
    </source>
</evidence>
<keyword evidence="11" id="KW-1185">Reference proteome</keyword>
<accession>A0A8J2PNR5</accession>
<keyword evidence="4" id="KW-0521">NADP</keyword>
<feature type="domain" description="Malonyl-CoA:ACP transacylase (MAT)" evidence="9">
    <location>
        <begin position="1"/>
        <end position="146"/>
    </location>
</feature>
<evidence type="ECO:0000256" key="3">
    <source>
        <dbReference type="ARBA" id="ARBA00022832"/>
    </source>
</evidence>
<evidence type="ECO:0000256" key="5">
    <source>
        <dbReference type="ARBA" id="ARBA00023002"/>
    </source>
</evidence>
<dbReference type="GO" id="GO:0016491">
    <property type="term" value="F:oxidoreductase activity"/>
    <property type="evidence" value="ECO:0007669"/>
    <property type="project" value="UniProtKB-KW"/>
</dbReference>
<sequence length="151" mass="16713">MNANLPKGAMISVGMTKEEAVSRCPEGLYVACHNSENNVSISGPEDAIRAFAKQLDSEDVFCREVKSSGYAFHSEYMKPCEDSLREALQEIIKERKPRSSKWVSTSVEGSLLETDLGLYSSVDYHVNNVLSPVLFKMALDQIPPKAVVLEL</sequence>
<name>A0A8J2PNR5_9HEXA</name>
<evidence type="ECO:0000256" key="4">
    <source>
        <dbReference type="ARBA" id="ARBA00022857"/>
    </source>
</evidence>
<organism evidence="10 11">
    <name type="scientific">Allacma fusca</name>
    <dbReference type="NCBI Taxonomy" id="39272"/>
    <lineage>
        <taxon>Eukaryota</taxon>
        <taxon>Metazoa</taxon>
        <taxon>Ecdysozoa</taxon>
        <taxon>Arthropoda</taxon>
        <taxon>Hexapoda</taxon>
        <taxon>Collembola</taxon>
        <taxon>Symphypleona</taxon>
        <taxon>Sminthuridae</taxon>
        <taxon>Allacma</taxon>
    </lineage>
</organism>
<dbReference type="InterPro" id="IPR014043">
    <property type="entry name" value="Acyl_transferase_dom"/>
</dbReference>
<dbReference type="PANTHER" id="PTHR43775">
    <property type="entry name" value="FATTY ACID SYNTHASE"/>
    <property type="match status" value="1"/>
</dbReference>
<evidence type="ECO:0000256" key="8">
    <source>
        <dbReference type="ARBA" id="ARBA00023268"/>
    </source>
</evidence>
<proteinExistence type="predicted"/>
<protein>
    <recommendedName>
        <fullName evidence="9">Malonyl-CoA:ACP transacylase (MAT) domain-containing protein</fullName>
    </recommendedName>
</protein>
<dbReference type="GO" id="GO:0004312">
    <property type="term" value="F:fatty acid synthase activity"/>
    <property type="evidence" value="ECO:0007669"/>
    <property type="project" value="TreeGrafter"/>
</dbReference>
<evidence type="ECO:0000256" key="1">
    <source>
        <dbReference type="ARBA" id="ARBA00022450"/>
    </source>
</evidence>
<keyword evidence="2" id="KW-0444">Lipid biosynthesis</keyword>
<keyword evidence="8" id="KW-0511">Multifunctional enzyme</keyword>
<evidence type="ECO:0000313" key="11">
    <source>
        <dbReference type="Proteomes" id="UP000708208"/>
    </source>
</evidence>
<reference evidence="10" key="1">
    <citation type="submission" date="2021-06" db="EMBL/GenBank/DDBJ databases">
        <authorList>
            <person name="Hodson N. C."/>
            <person name="Mongue J. A."/>
            <person name="Jaron S. K."/>
        </authorList>
    </citation>
    <scope>NUCLEOTIDE SEQUENCE</scope>
</reference>
<dbReference type="SMART" id="SM00827">
    <property type="entry name" value="PKS_AT"/>
    <property type="match status" value="1"/>
</dbReference>
<keyword evidence="1" id="KW-0596">Phosphopantetheine</keyword>
<dbReference type="EMBL" id="CAJVCH010556461">
    <property type="protein sequence ID" value="CAG7830550.1"/>
    <property type="molecule type" value="Genomic_DNA"/>
</dbReference>
<dbReference type="Proteomes" id="UP000708208">
    <property type="component" value="Unassembled WGS sequence"/>
</dbReference>
<dbReference type="Pfam" id="PF00698">
    <property type="entry name" value="Acyl_transf_1"/>
    <property type="match status" value="1"/>
</dbReference>
<keyword evidence="5" id="KW-0560">Oxidoreductase</keyword>
<evidence type="ECO:0000259" key="9">
    <source>
        <dbReference type="SMART" id="SM00827"/>
    </source>
</evidence>
<evidence type="ECO:0000256" key="7">
    <source>
        <dbReference type="ARBA" id="ARBA00023160"/>
    </source>
</evidence>
<keyword evidence="3" id="KW-0276">Fatty acid metabolism</keyword>
<keyword evidence="7" id="KW-0275">Fatty acid biosynthesis</keyword>
<dbReference type="PANTHER" id="PTHR43775:SF7">
    <property type="entry name" value="FATTY ACID SYNTHASE"/>
    <property type="match status" value="1"/>
</dbReference>
<keyword evidence="6" id="KW-0443">Lipid metabolism</keyword>
<gene>
    <name evidence="10" type="ORF">AFUS01_LOCUS40348</name>
</gene>
<dbReference type="GO" id="GO:0006633">
    <property type="term" value="P:fatty acid biosynthetic process"/>
    <property type="evidence" value="ECO:0007669"/>
    <property type="project" value="UniProtKB-KW"/>
</dbReference>
<feature type="non-terminal residue" evidence="10">
    <location>
        <position position="151"/>
    </location>
</feature>
<dbReference type="OrthoDB" id="329835at2759"/>